<dbReference type="InterPro" id="IPR014352">
    <property type="entry name" value="FERM/acyl-CoA-bd_prot_sf"/>
</dbReference>
<keyword evidence="2" id="KW-0963">Cytoplasm</keyword>
<evidence type="ECO:0000256" key="2">
    <source>
        <dbReference type="ARBA" id="ARBA00022490"/>
    </source>
</evidence>
<dbReference type="PROSITE" id="PS00660">
    <property type="entry name" value="FERM_1"/>
    <property type="match status" value="1"/>
</dbReference>
<feature type="region of interest" description="Disordered" evidence="6">
    <location>
        <begin position="491"/>
        <end position="517"/>
    </location>
</feature>
<evidence type="ECO:0000259" key="7">
    <source>
        <dbReference type="PROSITE" id="PS50057"/>
    </source>
</evidence>
<dbReference type="CDD" id="cd13184">
    <property type="entry name" value="FERM_C_4_1_family"/>
    <property type="match status" value="1"/>
</dbReference>
<dbReference type="GO" id="GO:0031032">
    <property type="term" value="P:actomyosin structure organization"/>
    <property type="evidence" value="ECO:0007669"/>
    <property type="project" value="TreeGrafter"/>
</dbReference>
<dbReference type="FunFam" id="1.20.80.10:FF:000001">
    <property type="entry name" value="Erythrocyte membrane protein band 4.1"/>
    <property type="match status" value="1"/>
</dbReference>
<dbReference type="SMART" id="SM01196">
    <property type="entry name" value="FERM_C"/>
    <property type="match status" value="1"/>
</dbReference>
<evidence type="ECO:0000256" key="1">
    <source>
        <dbReference type="ARBA" id="ARBA00004245"/>
    </source>
</evidence>
<dbReference type="Pfam" id="PF09380">
    <property type="entry name" value="FERM_C"/>
    <property type="match status" value="1"/>
</dbReference>
<organism evidence="8">
    <name type="scientific">Platynereis dumerilii</name>
    <name type="common">Dumeril's clam worm</name>
    <dbReference type="NCBI Taxonomy" id="6359"/>
    <lineage>
        <taxon>Eukaryota</taxon>
        <taxon>Metazoa</taxon>
        <taxon>Spiralia</taxon>
        <taxon>Lophotrochozoa</taxon>
        <taxon>Annelida</taxon>
        <taxon>Polychaeta</taxon>
        <taxon>Errantia</taxon>
        <taxon>Phyllodocida</taxon>
        <taxon>Nereididae</taxon>
        <taxon>Platynereis</taxon>
    </lineage>
</organism>
<dbReference type="AlphaFoldDB" id="A0A2H5BFD8"/>
<dbReference type="Pfam" id="PF05902">
    <property type="entry name" value="4_1_CTD"/>
    <property type="match status" value="1"/>
</dbReference>
<feature type="compositionally biased region" description="Basic and acidic residues" evidence="6">
    <location>
        <begin position="1"/>
        <end position="10"/>
    </location>
</feature>
<dbReference type="SUPFAM" id="SSF54236">
    <property type="entry name" value="Ubiquitin-like"/>
    <property type="match status" value="1"/>
</dbReference>
<dbReference type="FunFam" id="3.10.20.90:FF:000002">
    <property type="entry name" value="Erythrocyte protein band 4.1-like 3"/>
    <property type="match status" value="1"/>
</dbReference>
<dbReference type="GO" id="GO:0003779">
    <property type="term" value="F:actin binding"/>
    <property type="evidence" value="ECO:0007669"/>
    <property type="project" value="UniProtKB-KW"/>
</dbReference>
<dbReference type="Gene3D" id="2.30.29.30">
    <property type="entry name" value="Pleckstrin-homology domain (PH domain)/Phosphotyrosine-binding domain (PTB)"/>
    <property type="match status" value="1"/>
</dbReference>
<dbReference type="PANTHER" id="PTHR23280:SF21">
    <property type="entry name" value="PROTEIN 4.1 HOMOLOG"/>
    <property type="match status" value="1"/>
</dbReference>
<dbReference type="PRINTS" id="PR00935">
    <property type="entry name" value="BAND41"/>
</dbReference>
<dbReference type="PANTHER" id="PTHR23280">
    <property type="entry name" value="4.1 G PROTEIN"/>
    <property type="match status" value="1"/>
</dbReference>
<evidence type="ECO:0000256" key="5">
    <source>
        <dbReference type="ARBA" id="ARBA00023212"/>
    </source>
</evidence>
<keyword evidence="5" id="KW-0206">Cytoskeleton</keyword>
<proteinExistence type="evidence at transcript level"/>
<evidence type="ECO:0000313" key="8">
    <source>
        <dbReference type="EMBL" id="AUG84435.1"/>
    </source>
</evidence>
<dbReference type="InterPro" id="IPR008379">
    <property type="entry name" value="Band_4.1_C"/>
</dbReference>
<dbReference type="EMBL" id="MG197685">
    <property type="protein sequence ID" value="AUG84435.1"/>
    <property type="molecule type" value="mRNA"/>
</dbReference>
<dbReference type="InterPro" id="IPR014847">
    <property type="entry name" value="FA"/>
</dbReference>
<dbReference type="SUPFAM" id="SSF50729">
    <property type="entry name" value="PH domain-like"/>
    <property type="match status" value="1"/>
</dbReference>
<keyword evidence="3" id="KW-0597">Phosphoprotein</keyword>
<dbReference type="Gene3D" id="1.20.80.10">
    <property type="match status" value="1"/>
</dbReference>
<dbReference type="SUPFAM" id="SSF47031">
    <property type="entry name" value="Second domain of FERM"/>
    <property type="match status" value="1"/>
</dbReference>
<dbReference type="Pfam" id="PF08736">
    <property type="entry name" value="FA"/>
    <property type="match status" value="1"/>
</dbReference>
<evidence type="ECO:0000256" key="3">
    <source>
        <dbReference type="ARBA" id="ARBA00022553"/>
    </source>
</evidence>
<reference evidence="8" key="1">
    <citation type="journal article" date="2017" name="BMC Dev. Biol.">
        <title>The asymmetric cell division machinery in the spiral-cleaving egg and embryo of the marine annelid Platynereis dumerilii.</title>
        <authorList>
            <person name="Nakama A.B."/>
            <person name="Chou H.C."/>
            <person name="Schneider S.Q."/>
        </authorList>
    </citation>
    <scope>NUCLEOTIDE SEQUENCE</scope>
</reference>
<dbReference type="FunFam" id="2.30.29.30:FF:000001">
    <property type="entry name" value="Erythrocyte membrane protein band 4.1"/>
    <property type="match status" value="1"/>
</dbReference>
<dbReference type="Pfam" id="PF09379">
    <property type="entry name" value="FERM_N"/>
    <property type="match status" value="1"/>
</dbReference>
<accession>A0A2H5BFD8</accession>
<comment type="subcellular location">
    <subcellularLocation>
        <location evidence="1">Cytoplasm</location>
        <location evidence="1">Cytoskeleton</location>
    </subcellularLocation>
</comment>
<feature type="domain" description="FERM" evidence="7">
    <location>
        <begin position="106"/>
        <end position="389"/>
    </location>
</feature>
<dbReference type="InterPro" id="IPR000299">
    <property type="entry name" value="FERM_domain"/>
</dbReference>
<evidence type="ECO:0000256" key="6">
    <source>
        <dbReference type="SAM" id="MobiDB-lite"/>
    </source>
</evidence>
<feature type="compositionally biased region" description="Low complexity" evidence="6">
    <location>
        <begin position="75"/>
        <end position="97"/>
    </location>
</feature>
<dbReference type="InterPro" id="IPR019749">
    <property type="entry name" value="Band_41_domain"/>
</dbReference>
<dbReference type="GO" id="GO:0005856">
    <property type="term" value="C:cytoskeleton"/>
    <property type="evidence" value="ECO:0007669"/>
    <property type="project" value="UniProtKB-SubCell"/>
</dbReference>
<dbReference type="SMART" id="SM01195">
    <property type="entry name" value="FA"/>
    <property type="match status" value="1"/>
</dbReference>
<dbReference type="InterPro" id="IPR000798">
    <property type="entry name" value="Ez/rad/moesin-like"/>
</dbReference>
<protein>
    <submittedName>
        <fullName evidence="8">Cora</fullName>
    </submittedName>
</protein>
<evidence type="ECO:0000256" key="4">
    <source>
        <dbReference type="ARBA" id="ARBA00023203"/>
    </source>
</evidence>
<dbReference type="PIRSF" id="PIRSF002304">
    <property type="entry name" value="Membrane_skeletal_4_1"/>
    <property type="match status" value="1"/>
</dbReference>
<dbReference type="InterPro" id="IPR018979">
    <property type="entry name" value="FERM_N"/>
</dbReference>
<dbReference type="InterPro" id="IPR018980">
    <property type="entry name" value="FERM_PH-like_C"/>
</dbReference>
<dbReference type="InterPro" id="IPR019747">
    <property type="entry name" value="FERM_CS"/>
</dbReference>
<dbReference type="GO" id="GO:0005886">
    <property type="term" value="C:plasma membrane"/>
    <property type="evidence" value="ECO:0007669"/>
    <property type="project" value="TreeGrafter"/>
</dbReference>
<keyword evidence="4" id="KW-0009">Actin-binding</keyword>
<dbReference type="GO" id="GO:0005198">
    <property type="term" value="F:structural molecule activity"/>
    <property type="evidence" value="ECO:0007669"/>
    <property type="project" value="InterPro"/>
</dbReference>
<dbReference type="Gene3D" id="3.10.20.90">
    <property type="entry name" value="Phosphatidylinositol 3-kinase Catalytic Subunit, Chain A, domain 1"/>
    <property type="match status" value="1"/>
</dbReference>
<dbReference type="InterPro" id="IPR019748">
    <property type="entry name" value="FERM_central"/>
</dbReference>
<dbReference type="PRINTS" id="PR00661">
    <property type="entry name" value="ERMFAMILY"/>
</dbReference>
<dbReference type="PROSITE" id="PS00661">
    <property type="entry name" value="FERM_2"/>
    <property type="match status" value="1"/>
</dbReference>
<sequence>MGTEKNNMHDSDEDVPGEANDGQTAGDGTKEEIELTPLPGDPKQEEKKRKEEEKKRKEEEKKEKKRLEQEKKQAQKQAKSSAKSTPTKSPKKTQASKGAKPSSGMVLCRVLLLDQTNFEVEIDKKAKGQQLIDKCCEHLNILEKDYFAINFRDASDIKFWVNAEKRISKQIGNGPWVFGFEVKFYPPDPATLQEDLTRYQLTLQTRKDILSGKLPCSFVTHALLGSYIVQSEFGDYDVEEHGAGIEYIANLHFAPNQSEELLEKIADLHKTHRGQTPAEAELHYLENAKKLAMYGVDLHQAKDSENVDIMIGVCASGLLIYRDRLRINRFAWPKILKISYKRNNFYIKIRPGEFEQFESTIGFKLANHRLAKRLWKTAVEHHTFFRLREPEPPAKSGFFPRFGSKFRYSGRTQYQTRQAAAMIDRPAPNFERGASKRFTGSRSMDGVSMGSATLGRGGPLGSVSEPVLNETGVHGGHGYVERAELYQPDNSRTATLDLKGRRKPGGSVPMADYDDDRYPHGMDPSAYDHDDDAQVSVIAGTGPDENRVAYVKNVKHGGPYDPNASQDGDGYGYPGGPGSIGGYPGQGGYPGSPAGQGGYPGSPAYPNQDDHLRERDGYPGGYGGDGQWDPNYPGGHRTVTTTQREPPTVRTEAFKYDPTVESRTQSTRDVPFVKTETRTVTYESDRANEGDDFPGILVSAQSHSSRSQTVDTTTYKTEKDGVVETRIERKMVITTEGEEIDHDAALAEAIRSVTEMDPDLSVEKIEIKTESEAQ</sequence>
<dbReference type="InterPro" id="IPR029071">
    <property type="entry name" value="Ubiquitin-like_domsf"/>
</dbReference>
<dbReference type="InterPro" id="IPR011993">
    <property type="entry name" value="PH-like_dom_sf"/>
</dbReference>
<name>A0A2H5BFD8_PLADU</name>
<dbReference type="InterPro" id="IPR035963">
    <property type="entry name" value="FERM_2"/>
</dbReference>
<feature type="region of interest" description="Disordered" evidence="6">
    <location>
        <begin position="1"/>
        <end position="100"/>
    </location>
</feature>
<dbReference type="Pfam" id="PF00373">
    <property type="entry name" value="FERM_M"/>
    <property type="match status" value="1"/>
</dbReference>
<dbReference type="SMART" id="SM00295">
    <property type="entry name" value="B41"/>
    <property type="match status" value="1"/>
</dbReference>
<dbReference type="PROSITE" id="PS50057">
    <property type="entry name" value="FERM_3"/>
    <property type="match status" value="1"/>
</dbReference>
<feature type="compositionally biased region" description="Basic and acidic residues" evidence="6">
    <location>
        <begin position="608"/>
        <end position="617"/>
    </location>
</feature>
<feature type="compositionally biased region" description="Basic and acidic residues" evidence="6">
    <location>
        <begin position="42"/>
        <end position="73"/>
    </location>
</feature>
<feature type="compositionally biased region" description="Gly residues" evidence="6">
    <location>
        <begin position="569"/>
        <end position="600"/>
    </location>
</feature>
<feature type="region of interest" description="Disordered" evidence="6">
    <location>
        <begin position="555"/>
        <end position="631"/>
    </location>
</feature>
<dbReference type="CDD" id="cd14473">
    <property type="entry name" value="FERM_B-lobe"/>
    <property type="match status" value="1"/>
</dbReference>